<dbReference type="Pfam" id="PF00875">
    <property type="entry name" value="DNA_photolyase"/>
    <property type="match status" value="1"/>
</dbReference>
<evidence type="ECO:0000313" key="4">
    <source>
        <dbReference type="EMBL" id="MBB3204662.1"/>
    </source>
</evidence>
<gene>
    <name evidence="4" type="ORF">FHS27_000426</name>
</gene>
<dbReference type="SUPFAM" id="SSF52425">
    <property type="entry name" value="Cryptochrome/photolyase, N-terminal domain"/>
    <property type="match status" value="1"/>
</dbReference>
<evidence type="ECO:0000256" key="2">
    <source>
        <dbReference type="SAM" id="MobiDB-lite"/>
    </source>
</evidence>
<dbReference type="Gene3D" id="3.90.660.10">
    <property type="match status" value="1"/>
</dbReference>
<comment type="caution">
    <text evidence="4">The sequence shown here is derived from an EMBL/GenBank/DDBJ whole genome shotgun (WGS) entry which is preliminary data.</text>
</comment>
<sequence length="902" mass="99238">MDHQLPTPLSERCHWCLAPDQTSHPPGDFVLYWMHNALRAHENPALDVAATLARQNGLPLLIYHGLSEKYPYACDRHHAFILQGARDVQREMAAAGYTYVFHLERAGHRGAHLRDLARRAAVVVTETMPVAPLVQWTERLRCITSTPMVSVDTTCVLPLSVIAALASKRPGIDEPNAPSRAPDPNDSDCGVTTAGDATVIDYSKLEPWVCRAFRYRDLTSAAYEQRTETAYDFSTSSDHPNNETALPEAYVGPLGLEPLDLQDACLVELIGQCKIDHSIAPVPDSPGGSRAGYARWDAFREEGLHVYDQRRNDSADPLAGSRMSAYLHYGMVSPFRIAREALAAADSAEVGTPATNDSATQDPTSQNLASQNPAAQKFLDEFLIWREMSFHFCELHAEKLDTLEACPGWAQETLCDHSKDEREHPRDWETLARGKTDIPLWDAAQRSLVRHGELHNNVRMTWGKAFLPMTKCPEQAMCCLVDLNHRYALDGRSPASYGGILWCFGQFDRPFKPAAPVFGLVRPRSISEHTDRIDLDRYAARCDRAIAAKLPRVAVIGAGIGGLTAARTMTDHGLDVRVFDKSRGVGGRMATRRGDGIPSFDHGAQYFTVRDDRFARYVRSWIAGGKAAPWMGRIVELIPGGEVVAEKRSQSRYVGSPAMNSIAKHLATDLNVSLGCRVGKIVRDSNAWELIDESDESLGRFDAVVMNCPPLQSAALLDGHTDLAEIAASVPMVPCWTVMLHCEGLSDLPFEGAFVNDGPLRWIARNDAKPGRAKPAPESSSSWVLHASENWSAEHLESDTEDVREQLIDALQTILGRTLGSVHHVAVHRWRYANTKQALPDRCLWDRTTMLGACGDWCGGPRVEGAFLSGAAMAGAILRHVTIDRPAAEATEAVDRTSVSSS</sequence>
<evidence type="ECO:0000256" key="1">
    <source>
        <dbReference type="ARBA" id="ARBA00001932"/>
    </source>
</evidence>
<dbReference type="Pfam" id="PF13450">
    <property type="entry name" value="NAD_binding_8"/>
    <property type="match status" value="1"/>
</dbReference>
<dbReference type="RefSeq" id="WP_246418992.1">
    <property type="nucleotide sequence ID" value="NZ_JACHXU010000001.1"/>
</dbReference>
<proteinExistence type="predicted"/>
<dbReference type="InterPro" id="IPR036134">
    <property type="entry name" value="Crypto/Photolyase_FAD-like_sf"/>
</dbReference>
<dbReference type="InterPro" id="IPR014729">
    <property type="entry name" value="Rossmann-like_a/b/a_fold"/>
</dbReference>
<feature type="compositionally biased region" description="Polar residues" evidence="2">
    <location>
        <begin position="353"/>
        <end position="370"/>
    </location>
</feature>
<dbReference type="InterPro" id="IPR006050">
    <property type="entry name" value="DNA_photolyase_N"/>
</dbReference>
<reference evidence="4 5" key="1">
    <citation type="submission" date="2020-08" db="EMBL/GenBank/DDBJ databases">
        <title>Genomic Encyclopedia of Type Strains, Phase III (KMG-III): the genomes of soil and plant-associated and newly described type strains.</title>
        <authorList>
            <person name="Whitman W."/>
        </authorList>
    </citation>
    <scope>NUCLEOTIDE SEQUENCE [LARGE SCALE GENOMIC DNA]</scope>
    <source>
        <strain evidence="4 5">CECT 8075</strain>
    </source>
</reference>
<dbReference type="GO" id="GO:0016491">
    <property type="term" value="F:oxidoreductase activity"/>
    <property type="evidence" value="ECO:0007669"/>
    <property type="project" value="InterPro"/>
</dbReference>
<dbReference type="Gene3D" id="3.40.50.620">
    <property type="entry name" value="HUPs"/>
    <property type="match status" value="1"/>
</dbReference>
<dbReference type="EMBL" id="JACHXU010000001">
    <property type="protein sequence ID" value="MBB3204662.1"/>
    <property type="molecule type" value="Genomic_DNA"/>
</dbReference>
<evidence type="ECO:0000259" key="3">
    <source>
        <dbReference type="PROSITE" id="PS51645"/>
    </source>
</evidence>
<dbReference type="Gene3D" id="1.25.40.80">
    <property type="match status" value="1"/>
</dbReference>
<organism evidence="4 5">
    <name type="scientific">Aporhodopirellula rubra</name>
    <dbReference type="NCBI Taxonomy" id="980271"/>
    <lineage>
        <taxon>Bacteria</taxon>
        <taxon>Pseudomonadati</taxon>
        <taxon>Planctomycetota</taxon>
        <taxon>Planctomycetia</taxon>
        <taxon>Pirellulales</taxon>
        <taxon>Pirellulaceae</taxon>
        <taxon>Aporhodopirellula</taxon>
    </lineage>
</organism>
<feature type="domain" description="Photolyase/cryptochrome alpha/beta" evidence="3">
    <location>
        <begin position="28"/>
        <end position="159"/>
    </location>
</feature>
<feature type="region of interest" description="Disordered" evidence="2">
    <location>
        <begin position="348"/>
        <end position="370"/>
    </location>
</feature>
<dbReference type="Gene3D" id="3.50.50.60">
    <property type="entry name" value="FAD/NAD(P)-binding domain"/>
    <property type="match status" value="1"/>
</dbReference>
<evidence type="ECO:0000313" key="5">
    <source>
        <dbReference type="Proteomes" id="UP000536179"/>
    </source>
</evidence>
<dbReference type="PROSITE" id="PS51645">
    <property type="entry name" value="PHR_CRY_ALPHA_BETA"/>
    <property type="match status" value="1"/>
</dbReference>
<dbReference type="PANTHER" id="PTHR16128">
    <property type="entry name" value="FAD/NAD(P)-BINDING OXIDOREDUCTASE FAMILY PROTEIN"/>
    <property type="match status" value="1"/>
</dbReference>
<dbReference type="SUPFAM" id="SSF51905">
    <property type="entry name" value="FAD/NAD(P)-binding domain"/>
    <property type="match status" value="1"/>
</dbReference>
<protein>
    <recommendedName>
        <fullName evidence="3">Photolyase/cryptochrome alpha/beta domain-containing protein</fullName>
    </recommendedName>
</protein>
<dbReference type="InterPro" id="IPR036188">
    <property type="entry name" value="FAD/NAD-bd_sf"/>
</dbReference>
<dbReference type="Gene3D" id="1.10.579.10">
    <property type="entry name" value="DNA Cyclobutane Dipyrimidine Photolyase, subunit A, domain 3"/>
    <property type="match status" value="1"/>
</dbReference>
<dbReference type="InterPro" id="IPR036155">
    <property type="entry name" value="Crypto/Photolyase_N_sf"/>
</dbReference>
<dbReference type="SUPFAM" id="SSF48173">
    <property type="entry name" value="Cryptochrome/photolyase FAD-binding domain"/>
    <property type="match status" value="1"/>
</dbReference>
<accession>A0A7W5DVW9</accession>
<dbReference type="AlphaFoldDB" id="A0A7W5DVW9"/>
<comment type="cofactor">
    <cofactor evidence="1">
        <name>(6R)-5,10-methylene-5,6,7,8-tetrahydrofolate</name>
        <dbReference type="ChEBI" id="CHEBI:15636"/>
    </cofactor>
</comment>
<dbReference type="Proteomes" id="UP000536179">
    <property type="component" value="Unassembled WGS sequence"/>
</dbReference>
<dbReference type="InterPro" id="IPR002937">
    <property type="entry name" value="Amino_oxidase"/>
</dbReference>
<dbReference type="Pfam" id="PF01593">
    <property type="entry name" value="Amino_oxidase"/>
    <property type="match status" value="1"/>
</dbReference>
<name>A0A7W5DVW9_9BACT</name>
<keyword evidence="5" id="KW-1185">Reference proteome</keyword>
<dbReference type="PANTHER" id="PTHR16128:SF5">
    <property type="entry name" value="FAD_NAD(P)-BINDING OXIDOREDUCTASE FAMILY PROTEIN"/>
    <property type="match status" value="1"/>
</dbReference>